<keyword evidence="3" id="KW-0677">Repeat</keyword>
<accession>A0AAW2LHC4</accession>
<dbReference type="PANTHER" id="PTHR15140">
    <property type="entry name" value="TUBULIN-SPECIFIC CHAPERONE E"/>
    <property type="match status" value="1"/>
</dbReference>
<keyword evidence="2" id="KW-0433">Leucine-rich repeat</keyword>
<name>A0AAW2LHC4_9LAMI</name>
<evidence type="ECO:0000256" key="5">
    <source>
        <dbReference type="ARBA" id="ARBA00022840"/>
    </source>
</evidence>
<reference evidence="6" key="2">
    <citation type="journal article" date="2024" name="Plant">
        <title>Genomic evolution and insights into agronomic trait innovations of Sesamum species.</title>
        <authorList>
            <person name="Miao H."/>
            <person name="Wang L."/>
            <person name="Qu L."/>
            <person name="Liu H."/>
            <person name="Sun Y."/>
            <person name="Le M."/>
            <person name="Wang Q."/>
            <person name="Wei S."/>
            <person name="Zheng Y."/>
            <person name="Lin W."/>
            <person name="Duan Y."/>
            <person name="Cao H."/>
            <person name="Xiong S."/>
            <person name="Wang X."/>
            <person name="Wei L."/>
            <person name="Li C."/>
            <person name="Ma Q."/>
            <person name="Ju M."/>
            <person name="Zhao R."/>
            <person name="Li G."/>
            <person name="Mu C."/>
            <person name="Tian Q."/>
            <person name="Mei H."/>
            <person name="Zhang T."/>
            <person name="Gao T."/>
            <person name="Zhang H."/>
        </authorList>
    </citation>
    <scope>NUCLEOTIDE SEQUENCE</scope>
    <source>
        <strain evidence="6">G01</strain>
    </source>
</reference>
<dbReference type="Gene3D" id="3.80.10.10">
    <property type="entry name" value="Ribonuclease Inhibitor"/>
    <property type="match status" value="1"/>
</dbReference>
<reference evidence="6" key="1">
    <citation type="submission" date="2020-06" db="EMBL/GenBank/DDBJ databases">
        <authorList>
            <person name="Li T."/>
            <person name="Hu X."/>
            <person name="Zhang T."/>
            <person name="Song X."/>
            <person name="Zhang H."/>
            <person name="Dai N."/>
            <person name="Sheng W."/>
            <person name="Hou X."/>
            <person name="Wei L."/>
        </authorList>
    </citation>
    <scope>NUCLEOTIDE SEQUENCE</scope>
    <source>
        <strain evidence="6">G01</strain>
        <tissue evidence="6">Leaf</tissue>
    </source>
</reference>
<dbReference type="CDD" id="cd14798">
    <property type="entry name" value="RX-CC_like"/>
    <property type="match status" value="1"/>
</dbReference>
<gene>
    <name evidence="6" type="ORF">Sangu_2010600</name>
</gene>
<comment type="caution">
    <text evidence="6">The sequence shown here is derived from an EMBL/GenBank/DDBJ whole genome shotgun (WGS) entry which is preliminary data.</text>
</comment>
<evidence type="ECO:0008006" key="7">
    <source>
        <dbReference type="Google" id="ProtNLM"/>
    </source>
</evidence>
<keyword evidence="4" id="KW-0611">Plant defense</keyword>
<dbReference type="SUPFAM" id="SSF52047">
    <property type="entry name" value="RNI-like"/>
    <property type="match status" value="1"/>
</dbReference>
<evidence type="ECO:0000313" key="6">
    <source>
        <dbReference type="EMBL" id="KAL0318544.1"/>
    </source>
</evidence>
<proteinExistence type="inferred from homology"/>
<dbReference type="PANTHER" id="PTHR15140:SF33">
    <property type="entry name" value="LATE BLIGHT RESISTANCE PROTEIN HOMOLOG R1A-3 ISOFORM X1"/>
    <property type="match status" value="1"/>
</dbReference>
<evidence type="ECO:0000256" key="3">
    <source>
        <dbReference type="ARBA" id="ARBA00022737"/>
    </source>
</evidence>
<dbReference type="GO" id="GO:0006952">
    <property type="term" value="P:defense response"/>
    <property type="evidence" value="ECO:0007669"/>
    <property type="project" value="UniProtKB-KW"/>
</dbReference>
<protein>
    <recommendedName>
        <fullName evidence="7">Rx N-terminal domain-containing protein</fullName>
    </recommendedName>
</protein>
<dbReference type="EMBL" id="JACGWK010000013">
    <property type="protein sequence ID" value="KAL0318544.1"/>
    <property type="molecule type" value="Genomic_DNA"/>
</dbReference>
<evidence type="ECO:0000256" key="1">
    <source>
        <dbReference type="ARBA" id="ARBA00008894"/>
    </source>
</evidence>
<dbReference type="InterPro" id="IPR038005">
    <property type="entry name" value="RX-like_CC"/>
</dbReference>
<organism evidence="6">
    <name type="scientific">Sesamum angustifolium</name>
    <dbReference type="NCBI Taxonomy" id="2727405"/>
    <lineage>
        <taxon>Eukaryota</taxon>
        <taxon>Viridiplantae</taxon>
        <taxon>Streptophyta</taxon>
        <taxon>Embryophyta</taxon>
        <taxon>Tracheophyta</taxon>
        <taxon>Spermatophyta</taxon>
        <taxon>Magnoliopsida</taxon>
        <taxon>eudicotyledons</taxon>
        <taxon>Gunneridae</taxon>
        <taxon>Pentapetalae</taxon>
        <taxon>asterids</taxon>
        <taxon>lamiids</taxon>
        <taxon>Lamiales</taxon>
        <taxon>Pedaliaceae</taxon>
        <taxon>Sesamum</taxon>
    </lineage>
</organism>
<dbReference type="Gene3D" id="1.20.5.4130">
    <property type="match status" value="1"/>
</dbReference>
<sequence length="355" mass="40645">MAVAAYASLLSLMHVLGNVQHPARLRRLHLDRDQIERLQKKVKFLKDFLEVHSQRKSNQEIEDLVRQIAVVSYEAEHIIDLHVVDQLREGSQDEGHRMAAISSFCLDIDKIIEEIDSITKELMMIQEGWNNIDVQKPIVLAPATSSKIPSSEKNSTMVGFNEHLIQIMDELAGDKYDLQILPVVGMGDPLDSTILENLQTLALIYNFRCMTKVLQRIPNLKKLKLSYPRDHVEEWSHYCLYNLARLHKLESLFLSAENFFLENIVFPTALKKLALSRCGIPWKDMEIIGSLLNLEVLKLYRNAFKGAEWNPVDGQFPRLSDSIVNSAKQILEEQHSNGNELQVWVNGEDVKLVDP</sequence>
<evidence type="ECO:0000256" key="2">
    <source>
        <dbReference type="ARBA" id="ARBA00022614"/>
    </source>
</evidence>
<keyword evidence="5" id="KW-0067">ATP-binding</keyword>
<keyword evidence="5" id="KW-0547">Nucleotide-binding</keyword>
<dbReference type="AlphaFoldDB" id="A0AAW2LHC4"/>
<dbReference type="InterPro" id="IPR032675">
    <property type="entry name" value="LRR_dom_sf"/>
</dbReference>
<dbReference type="GO" id="GO:0005524">
    <property type="term" value="F:ATP binding"/>
    <property type="evidence" value="ECO:0007669"/>
    <property type="project" value="UniProtKB-KW"/>
</dbReference>
<evidence type="ECO:0000256" key="4">
    <source>
        <dbReference type="ARBA" id="ARBA00022821"/>
    </source>
</evidence>
<comment type="similarity">
    <text evidence="1">Belongs to the disease resistance NB-LRR family.</text>
</comment>